<feature type="transmembrane region" description="Helical" evidence="7">
    <location>
        <begin position="64"/>
        <end position="85"/>
    </location>
</feature>
<name>A0A2M9YKV0_9LEPT</name>
<comment type="caution">
    <text evidence="9">The sequence shown here is derived from an EMBL/GenBank/DDBJ whole genome shotgun (WGS) entry which is preliminary data.</text>
</comment>
<feature type="transmembrane region" description="Helical" evidence="7">
    <location>
        <begin position="92"/>
        <end position="112"/>
    </location>
</feature>
<reference evidence="11 12" key="1">
    <citation type="submission" date="2017-07" db="EMBL/GenBank/DDBJ databases">
        <title>Leptospira spp. isolated from tropical soils.</title>
        <authorList>
            <person name="Thibeaux R."/>
            <person name="Iraola G."/>
            <person name="Ferres I."/>
            <person name="Bierque E."/>
            <person name="Girault D."/>
            <person name="Soupe-Gilbert M.-E."/>
            <person name="Picardeau M."/>
            <person name="Goarant C."/>
        </authorList>
    </citation>
    <scope>NUCLEOTIDE SEQUENCE [LARGE SCALE GENOMIC DNA]</scope>
    <source>
        <strain evidence="9 12">FH2-B-C1</strain>
        <strain evidence="10 11">FH2-B-D1</strain>
    </source>
</reference>
<accession>A0A2M9YKV0</accession>
<dbReference type="Pfam" id="PF00999">
    <property type="entry name" value="Na_H_Exchanger"/>
    <property type="match status" value="1"/>
</dbReference>
<dbReference type="GO" id="GO:0015297">
    <property type="term" value="F:antiporter activity"/>
    <property type="evidence" value="ECO:0007669"/>
    <property type="project" value="InterPro"/>
</dbReference>
<evidence type="ECO:0000259" key="8">
    <source>
        <dbReference type="Pfam" id="PF00999"/>
    </source>
</evidence>
<dbReference type="Proteomes" id="UP000232149">
    <property type="component" value="Unassembled WGS sequence"/>
</dbReference>
<dbReference type="InterPro" id="IPR038770">
    <property type="entry name" value="Na+/solute_symporter_sf"/>
</dbReference>
<gene>
    <name evidence="10" type="ORF">CH376_05595</name>
    <name evidence="9" type="ORF">CH380_16815</name>
</gene>
<evidence type="ECO:0000256" key="7">
    <source>
        <dbReference type="SAM" id="Phobius"/>
    </source>
</evidence>
<keyword evidence="4 7" id="KW-1133">Transmembrane helix</keyword>
<protein>
    <recommendedName>
        <fullName evidence="8">Cation/H+ exchanger transmembrane domain-containing protein</fullName>
    </recommendedName>
</protein>
<evidence type="ECO:0000313" key="10">
    <source>
        <dbReference type="EMBL" id="PJZ62990.1"/>
    </source>
</evidence>
<evidence type="ECO:0000313" key="9">
    <source>
        <dbReference type="EMBL" id="PJZ52144.1"/>
    </source>
</evidence>
<proteinExistence type="predicted"/>
<evidence type="ECO:0000256" key="5">
    <source>
        <dbReference type="ARBA" id="ARBA00023065"/>
    </source>
</evidence>
<evidence type="ECO:0000313" key="12">
    <source>
        <dbReference type="Proteomes" id="UP000232188"/>
    </source>
</evidence>
<dbReference type="PANTHER" id="PTHR32468">
    <property type="entry name" value="CATION/H + ANTIPORTER"/>
    <property type="match status" value="1"/>
</dbReference>
<feature type="domain" description="Cation/H+ exchanger transmembrane" evidence="8">
    <location>
        <begin position="77"/>
        <end position="196"/>
    </location>
</feature>
<keyword evidence="11" id="KW-1185">Reference proteome</keyword>
<comment type="subcellular location">
    <subcellularLocation>
        <location evidence="1">Membrane</location>
        <topology evidence="1">Multi-pass membrane protein</topology>
    </subcellularLocation>
</comment>
<keyword evidence="5" id="KW-0406">Ion transport</keyword>
<feature type="transmembrane region" description="Helical" evidence="7">
    <location>
        <begin position="9"/>
        <end position="28"/>
    </location>
</feature>
<dbReference type="Gene3D" id="1.20.1530.20">
    <property type="match status" value="1"/>
</dbReference>
<keyword evidence="3 7" id="KW-0812">Transmembrane</keyword>
<sequence length="226" mass="25281">MKLGSFRNVLVYVGFLFVFGFGICWILGHGRTLEVGIENSGFHTGSFSFAVWGSDLAKNLKHPIALLILQLLVILIVARTFGWAVSLFRQPMVIGEIIAGIVLGPSFLGWVLPEYSSFLFPKDSLKSIQALSQIGLFLFLFLVGMELDVKILGKKAHDAVVAVVGKFFGSSVAAKLVGQSWRFLVKFRISILRSFFWEDRKPSFLIRKSPVKFSPSSKVPKFRWGY</sequence>
<dbReference type="Proteomes" id="UP000232188">
    <property type="component" value="Unassembled WGS sequence"/>
</dbReference>
<evidence type="ECO:0000256" key="1">
    <source>
        <dbReference type="ARBA" id="ARBA00004141"/>
    </source>
</evidence>
<keyword evidence="6 7" id="KW-0472">Membrane</keyword>
<dbReference type="AlphaFoldDB" id="A0A2M9YKV0"/>
<dbReference type="InterPro" id="IPR050794">
    <property type="entry name" value="CPA2_transporter"/>
</dbReference>
<evidence type="ECO:0000256" key="2">
    <source>
        <dbReference type="ARBA" id="ARBA00022448"/>
    </source>
</evidence>
<evidence type="ECO:0000256" key="3">
    <source>
        <dbReference type="ARBA" id="ARBA00022692"/>
    </source>
</evidence>
<evidence type="ECO:0000313" key="11">
    <source>
        <dbReference type="Proteomes" id="UP000232149"/>
    </source>
</evidence>
<dbReference type="GO" id="GO:0016020">
    <property type="term" value="C:membrane"/>
    <property type="evidence" value="ECO:0007669"/>
    <property type="project" value="UniProtKB-SubCell"/>
</dbReference>
<dbReference type="InterPro" id="IPR006153">
    <property type="entry name" value="Cation/H_exchanger_TM"/>
</dbReference>
<dbReference type="EMBL" id="NPDU01000010">
    <property type="protein sequence ID" value="PJZ62990.1"/>
    <property type="molecule type" value="Genomic_DNA"/>
</dbReference>
<dbReference type="EMBL" id="NPDV01000016">
    <property type="protein sequence ID" value="PJZ52144.1"/>
    <property type="molecule type" value="Genomic_DNA"/>
</dbReference>
<dbReference type="GO" id="GO:1902600">
    <property type="term" value="P:proton transmembrane transport"/>
    <property type="evidence" value="ECO:0007669"/>
    <property type="project" value="InterPro"/>
</dbReference>
<keyword evidence="2" id="KW-0813">Transport</keyword>
<organism evidence="9 12">
    <name type="scientific">Leptospira adleri</name>
    <dbReference type="NCBI Taxonomy" id="2023186"/>
    <lineage>
        <taxon>Bacteria</taxon>
        <taxon>Pseudomonadati</taxon>
        <taxon>Spirochaetota</taxon>
        <taxon>Spirochaetia</taxon>
        <taxon>Leptospirales</taxon>
        <taxon>Leptospiraceae</taxon>
        <taxon>Leptospira</taxon>
    </lineage>
</organism>
<dbReference type="RefSeq" id="WP_100786960.1">
    <property type="nucleotide sequence ID" value="NZ_NPDU01000010.1"/>
</dbReference>
<feature type="transmembrane region" description="Helical" evidence="7">
    <location>
        <begin position="127"/>
        <end position="145"/>
    </location>
</feature>
<evidence type="ECO:0000256" key="4">
    <source>
        <dbReference type="ARBA" id="ARBA00022989"/>
    </source>
</evidence>
<evidence type="ECO:0000256" key="6">
    <source>
        <dbReference type="ARBA" id="ARBA00023136"/>
    </source>
</evidence>
<dbReference type="PANTHER" id="PTHR32468:SF0">
    <property type="entry name" value="K(+)_H(+) ANTIPORTER 1"/>
    <property type="match status" value="1"/>
</dbReference>